<organism evidence="4 5">
    <name type="scientific">Microbispora maris</name>
    <dbReference type="NCBI Taxonomy" id="3144104"/>
    <lineage>
        <taxon>Bacteria</taxon>
        <taxon>Bacillati</taxon>
        <taxon>Actinomycetota</taxon>
        <taxon>Actinomycetes</taxon>
        <taxon>Streptosporangiales</taxon>
        <taxon>Streptosporangiaceae</taxon>
        <taxon>Microbispora</taxon>
    </lineage>
</organism>
<sequence>MPVGRDGWFEAARPIKVEGGIRARSKRGSIGEQWWSRRFIDILERVCDPGRLSRGRAYARRGQVLDLDLGPGLAKARVQGSRPEPYDVSVRITAYGEREWAGLVEALAAQALHRAKLLAGEMPPEIEDVFAGCGLPLFPGERGLDMACSCPDWGFPCKHLSAVLYLLAEAFDDDPFRVLAWRGMARDALLDALRRTGGETETATGGEPGSPTGGETGSPTGGETGSAIEGEAGPPGVPDVADVPFAERLGDFYEPGASAARLAPPPGPEGHPDLLLRALDPPKVKARHIPLLDLLRPAYRAFAAGENEDAEEASRDFPP</sequence>
<feature type="compositionally biased region" description="Gly residues" evidence="2">
    <location>
        <begin position="206"/>
        <end position="224"/>
    </location>
</feature>
<protein>
    <submittedName>
        <fullName evidence="4">SWIM zinc finger family protein</fullName>
    </submittedName>
</protein>
<keyword evidence="1" id="KW-0863">Zinc-finger</keyword>
<dbReference type="PROSITE" id="PS50966">
    <property type="entry name" value="ZF_SWIM"/>
    <property type="match status" value="1"/>
</dbReference>
<dbReference type="Pfam" id="PF04434">
    <property type="entry name" value="SWIM"/>
    <property type="match status" value="1"/>
</dbReference>
<name>A0ABV0AUJ1_9ACTN</name>
<feature type="domain" description="SWIM-type" evidence="3">
    <location>
        <begin position="138"/>
        <end position="168"/>
    </location>
</feature>
<dbReference type="Proteomes" id="UP001447516">
    <property type="component" value="Unassembled WGS sequence"/>
</dbReference>
<comment type="caution">
    <text evidence="4">The sequence shown here is derived from an EMBL/GenBank/DDBJ whole genome shotgun (WGS) entry which is preliminary data.</text>
</comment>
<evidence type="ECO:0000256" key="2">
    <source>
        <dbReference type="SAM" id="MobiDB-lite"/>
    </source>
</evidence>
<feature type="compositionally biased region" description="Low complexity" evidence="2">
    <location>
        <begin position="232"/>
        <end position="241"/>
    </location>
</feature>
<dbReference type="EMBL" id="JBDJAW010000021">
    <property type="protein sequence ID" value="MEN3538263.1"/>
    <property type="molecule type" value="Genomic_DNA"/>
</dbReference>
<evidence type="ECO:0000256" key="1">
    <source>
        <dbReference type="PROSITE-ProRule" id="PRU00325"/>
    </source>
</evidence>
<feature type="region of interest" description="Disordered" evidence="2">
    <location>
        <begin position="257"/>
        <end position="276"/>
    </location>
</feature>
<keyword evidence="1" id="KW-0862">Zinc</keyword>
<dbReference type="PANTHER" id="PTHR38133">
    <property type="entry name" value="SLR1429 PROTEIN"/>
    <property type="match status" value="1"/>
</dbReference>
<proteinExistence type="predicted"/>
<evidence type="ECO:0000259" key="3">
    <source>
        <dbReference type="PROSITE" id="PS50966"/>
    </source>
</evidence>
<feature type="region of interest" description="Disordered" evidence="2">
    <location>
        <begin position="196"/>
        <end position="241"/>
    </location>
</feature>
<dbReference type="RefSeq" id="WP_346228210.1">
    <property type="nucleotide sequence ID" value="NZ_JBDJAW010000021.1"/>
</dbReference>
<dbReference type="PANTHER" id="PTHR38133:SF1">
    <property type="entry name" value="SLR1429 PROTEIN"/>
    <property type="match status" value="1"/>
</dbReference>
<evidence type="ECO:0000313" key="4">
    <source>
        <dbReference type="EMBL" id="MEN3538263.1"/>
    </source>
</evidence>
<accession>A0ABV0AUJ1</accession>
<keyword evidence="1" id="KW-0479">Metal-binding</keyword>
<reference evidence="4 5" key="1">
    <citation type="submission" date="2024-05" db="EMBL/GenBank/DDBJ databases">
        <title>Microbispora sp.ZYX-F-249.</title>
        <authorList>
            <person name="Xie H."/>
        </authorList>
    </citation>
    <scope>NUCLEOTIDE SEQUENCE [LARGE SCALE GENOMIC DNA]</scope>
    <source>
        <strain evidence="4 5">ZYX-F-249</strain>
    </source>
</reference>
<evidence type="ECO:0000313" key="5">
    <source>
        <dbReference type="Proteomes" id="UP001447516"/>
    </source>
</evidence>
<gene>
    <name evidence="4" type="ORF">AAH991_24345</name>
</gene>
<keyword evidence="5" id="KW-1185">Reference proteome</keyword>
<dbReference type="InterPro" id="IPR007527">
    <property type="entry name" value="Znf_SWIM"/>
</dbReference>